<dbReference type="PROSITE" id="PS51186">
    <property type="entry name" value="GNAT"/>
    <property type="match status" value="1"/>
</dbReference>
<organism evidence="2 3">
    <name type="scientific">Acinetobacter rudis CIP 110305</name>
    <dbReference type="NCBI Taxonomy" id="421052"/>
    <lineage>
        <taxon>Bacteria</taxon>
        <taxon>Pseudomonadati</taxon>
        <taxon>Pseudomonadota</taxon>
        <taxon>Gammaproteobacteria</taxon>
        <taxon>Moraxellales</taxon>
        <taxon>Moraxellaceae</taxon>
        <taxon>Acinetobacter</taxon>
    </lineage>
</organism>
<dbReference type="Pfam" id="PF00583">
    <property type="entry name" value="Acetyltransf_1"/>
    <property type="match status" value="1"/>
</dbReference>
<proteinExistence type="predicted"/>
<dbReference type="PATRIC" id="fig|421052.3.peg.1902"/>
<dbReference type="EMBL" id="ATGI01000023">
    <property type="protein sequence ID" value="EPF73788.1"/>
    <property type="molecule type" value="Genomic_DNA"/>
</dbReference>
<dbReference type="Proteomes" id="UP000014568">
    <property type="component" value="Unassembled WGS sequence"/>
</dbReference>
<dbReference type="SUPFAM" id="SSF55729">
    <property type="entry name" value="Acyl-CoA N-acyltransferases (Nat)"/>
    <property type="match status" value="1"/>
</dbReference>
<accession>S3N5N8</accession>
<dbReference type="HOGENOM" id="CLU_126511_1_0_6"/>
<dbReference type="GO" id="GO:0016747">
    <property type="term" value="F:acyltransferase activity, transferring groups other than amino-acyl groups"/>
    <property type="evidence" value="ECO:0007669"/>
    <property type="project" value="InterPro"/>
</dbReference>
<evidence type="ECO:0000313" key="2">
    <source>
        <dbReference type="EMBL" id="EPF73788.1"/>
    </source>
</evidence>
<gene>
    <name evidence="2" type="ORF">F945_01947</name>
</gene>
<protein>
    <recommendedName>
        <fullName evidence="1">N-acetyltransferase domain-containing protein</fullName>
    </recommendedName>
</protein>
<dbReference type="Gene3D" id="3.40.630.30">
    <property type="match status" value="1"/>
</dbReference>
<dbReference type="STRING" id="632955.GCA_000829675_00706"/>
<dbReference type="AlphaFoldDB" id="S3N5N8"/>
<feature type="domain" description="N-acetyltransferase" evidence="1">
    <location>
        <begin position="1"/>
        <end position="152"/>
    </location>
</feature>
<reference evidence="2 3" key="1">
    <citation type="submission" date="2013-06" db="EMBL/GenBank/DDBJ databases">
        <title>The Genome Sequence of Acinetobacter rudis CIP 110305.</title>
        <authorList>
            <consortium name="The Broad Institute Genome Sequencing Platform"/>
            <consortium name="The Broad Institute Genome Sequencing Center for Infectious Disease"/>
            <person name="Cerqueira G."/>
            <person name="Feldgarden M."/>
            <person name="Courvalin P."/>
            <person name="Perichon B."/>
            <person name="Grillot-Courvalin C."/>
            <person name="Clermont D."/>
            <person name="Rocha E."/>
            <person name="Yoon E.-J."/>
            <person name="Nemec A."/>
            <person name="Young S.K."/>
            <person name="Zeng Q."/>
            <person name="Gargeya S."/>
            <person name="Fitzgerald M."/>
            <person name="Abouelleil A."/>
            <person name="Alvarado L."/>
            <person name="Berlin A.M."/>
            <person name="Chapman S.B."/>
            <person name="Dewar J."/>
            <person name="Goldberg J."/>
            <person name="Griggs A."/>
            <person name="Gujja S."/>
            <person name="Hansen M."/>
            <person name="Howarth C."/>
            <person name="Imamovic A."/>
            <person name="Larimer J."/>
            <person name="McCowan C."/>
            <person name="Murphy C."/>
            <person name="Pearson M."/>
            <person name="Priest M."/>
            <person name="Roberts A."/>
            <person name="Saif S."/>
            <person name="Shea T."/>
            <person name="Sykes S."/>
            <person name="Wortman J."/>
            <person name="Nusbaum C."/>
            <person name="Birren B."/>
        </authorList>
    </citation>
    <scope>NUCLEOTIDE SEQUENCE [LARGE SCALE GENOMIC DNA]</scope>
    <source>
        <strain evidence="2 3">CIP 110305</strain>
    </source>
</reference>
<evidence type="ECO:0000313" key="3">
    <source>
        <dbReference type="Proteomes" id="UP000014568"/>
    </source>
</evidence>
<keyword evidence="3" id="KW-1185">Reference proteome</keyword>
<dbReference type="InterPro" id="IPR016181">
    <property type="entry name" value="Acyl_CoA_acyltransferase"/>
</dbReference>
<dbReference type="OrthoDB" id="6691967at2"/>
<name>S3N5N8_9GAMM</name>
<sequence length="152" mass="17013">MQLRVANENDIADLVEMGQQLITEAPNYSERPFNAEALKQNLQSVLDSTGTIFIVVSGSCVVGGIVCLTTKDWFNDDLIAFEQVLYVKPEYRVTRAPLMLIDAFVEWAKSMNADRIQCGTTTGIQTKGCLRLYKKFGFREHGVVLDMGLKND</sequence>
<dbReference type="RefSeq" id="WP_016656354.1">
    <property type="nucleotide sequence ID" value="NZ_KE340353.1"/>
</dbReference>
<dbReference type="InterPro" id="IPR000182">
    <property type="entry name" value="GNAT_dom"/>
</dbReference>
<comment type="caution">
    <text evidence="2">The sequence shown here is derived from an EMBL/GenBank/DDBJ whole genome shotgun (WGS) entry which is preliminary data.</text>
</comment>
<evidence type="ECO:0000259" key="1">
    <source>
        <dbReference type="PROSITE" id="PS51186"/>
    </source>
</evidence>
<dbReference type="eggNOG" id="COG1247">
    <property type="taxonomic scope" value="Bacteria"/>
</dbReference>